<dbReference type="InterPro" id="IPR036390">
    <property type="entry name" value="WH_DNA-bd_sf"/>
</dbReference>
<dbReference type="GO" id="GO:0005829">
    <property type="term" value="C:cytosol"/>
    <property type="evidence" value="ECO:0007669"/>
    <property type="project" value="TreeGrafter"/>
</dbReference>
<dbReference type="GO" id="GO:0003677">
    <property type="term" value="F:DNA binding"/>
    <property type="evidence" value="ECO:0007669"/>
    <property type="project" value="UniProtKB-KW"/>
</dbReference>
<dbReference type="Proteomes" id="UP000285908">
    <property type="component" value="Unassembled WGS sequence"/>
</dbReference>
<proteinExistence type="inferred from homology"/>
<dbReference type="Pfam" id="PF03466">
    <property type="entry name" value="LysR_substrate"/>
    <property type="match status" value="1"/>
</dbReference>
<feature type="domain" description="HTH lysR-type" evidence="5">
    <location>
        <begin position="19"/>
        <end position="76"/>
    </location>
</feature>
<dbReference type="AlphaFoldDB" id="A0A438AMR1"/>
<dbReference type="PANTHER" id="PTHR30419:SF8">
    <property type="entry name" value="NITROGEN ASSIMILATION TRANSCRIPTIONAL ACTIVATOR-RELATED"/>
    <property type="match status" value="1"/>
</dbReference>
<dbReference type="InterPro" id="IPR005119">
    <property type="entry name" value="LysR_subst-bd"/>
</dbReference>
<dbReference type="EMBL" id="RQXX01000001">
    <property type="protein sequence ID" value="RVV99949.1"/>
    <property type="molecule type" value="Genomic_DNA"/>
</dbReference>
<evidence type="ECO:0000256" key="3">
    <source>
        <dbReference type="ARBA" id="ARBA00023125"/>
    </source>
</evidence>
<evidence type="ECO:0000256" key="1">
    <source>
        <dbReference type="ARBA" id="ARBA00009437"/>
    </source>
</evidence>
<organism evidence="6 7">
    <name type="scientific">Mesobaculum littorinae</name>
    <dbReference type="NCBI Taxonomy" id="2486419"/>
    <lineage>
        <taxon>Bacteria</taxon>
        <taxon>Pseudomonadati</taxon>
        <taxon>Pseudomonadota</taxon>
        <taxon>Alphaproteobacteria</taxon>
        <taxon>Rhodobacterales</taxon>
        <taxon>Roseobacteraceae</taxon>
        <taxon>Mesobaculum</taxon>
    </lineage>
</organism>
<dbReference type="InterPro" id="IPR036388">
    <property type="entry name" value="WH-like_DNA-bd_sf"/>
</dbReference>
<dbReference type="PROSITE" id="PS50931">
    <property type="entry name" value="HTH_LYSR"/>
    <property type="match status" value="1"/>
</dbReference>
<keyword evidence="4" id="KW-0804">Transcription</keyword>
<evidence type="ECO:0000256" key="2">
    <source>
        <dbReference type="ARBA" id="ARBA00023015"/>
    </source>
</evidence>
<name>A0A438AMR1_9RHOB</name>
<keyword evidence="3" id="KW-0238">DNA-binding</keyword>
<comment type="similarity">
    <text evidence="1">Belongs to the LysR transcriptional regulatory family.</text>
</comment>
<dbReference type="SUPFAM" id="SSF53850">
    <property type="entry name" value="Periplasmic binding protein-like II"/>
    <property type="match status" value="1"/>
</dbReference>
<dbReference type="PANTHER" id="PTHR30419">
    <property type="entry name" value="HTH-TYPE TRANSCRIPTIONAL REGULATOR YBHD"/>
    <property type="match status" value="1"/>
</dbReference>
<dbReference type="InterPro" id="IPR050950">
    <property type="entry name" value="HTH-type_LysR_regulators"/>
</dbReference>
<evidence type="ECO:0000256" key="4">
    <source>
        <dbReference type="ARBA" id="ARBA00023163"/>
    </source>
</evidence>
<dbReference type="SUPFAM" id="SSF46785">
    <property type="entry name" value="Winged helix' DNA-binding domain"/>
    <property type="match status" value="1"/>
</dbReference>
<keyword evidence="7" id="KW-1185">Reference proteome</keyword>
<dbReference type="OrthoDB" id="9803030at2"/>
<evidence type="ECO:0000313" key="7">
    <source>
        <dbReference type="Proteomes" id="UP000285908"/>
    </source>
</evidence>
<dbReference type="Gene3D" id="3.40.190.290">
    <property type="match status" value="1"/>
</dbReference>
<comment type="caution">
    <text evidence="6">The sequence shown here is derived from an EMBL/GenBank/DDBJ whole genome shotgun (WGS) entry which is preliminary data.</text>
</comment>
<reference evidence="6 7" key="1">
    <citation type="submission" date="2018-11" db="EMBL/GenBank/DDBJ databases">
        <title>Mesobaculum littorinae gen. nov., sp. nov., isolated from Littorina scabra that represents a novel genus of the order Rhodobacteraceae.</title>
        <authorList>
            <person name="Li F."/>
        </authorList>
    </citation>
    <scope>NUCLEOTIDE SEQUENCE [LARGE SCALE GENOMIC DNA]</scope>
    <source>
        <strain evidence="6 7">M0103</strain>
    </source>
</reference>
<gene>
    <name evidence="6" type="ORF">EKE94_04675</name>
</gene>
<evidence type="ECO:0000313" key="6">
    <source>
        <dbReference type="EMBL" id="RVV99949.1"/>
    </source>
</evidence>
<dbReference type="RefSeq" id="WP_127905392.1">
    <property type="nucleotide sequence ID" value="NZ_RQXX01000001.1"/>
</dbReference>
<dbReference type="Pfam" id="PF00126">
    <property type="entry name" value="HTH_1"/>
    <property type="match status" value="1"/>
</dbReference>
<dbReference type="GO" id="GO:0003700">
    <property type="term" value="F:DNA-binding transcription factor activity"/>
    <property type="evidence" value="ECO:0007669"/>
    <property type="project" value="InterPro"/>
</dbReference>
<evidence type="ECO:0000259" key="5">
    <source>
        <dbReference type="PROSITE" id="PS50931"/>
    </source>
</evidence>
<dbReference type="InterPro" id="IPR000847">
    <property type="entry name" value="LysR_HTH_N"/>
</dbReference>
<keyword evidence="2" id="KW-0805">Transcription regulation</keyword>
<protein>
    <submittedName>
        <fullName evidence="6">LysR family transcriptional regulator</fullName>
    </submittedName>
</protein>
<sequence length="322" mass="34889">MSKSPAPALRPDDLVRRGLKFSQLRLMAALRETGQIGAAAQQVGMTQPAASRLLTQLETLIGTALYLRHPRGVVLTEAGRIVADQAQATLRGLDLSQERVTQTMQGARGLVGLGSVTGPSLELVLPMIREMRIAYPEIEISVQVDTSDRLADALLSQQLDFFIGRIPDGADARPFAVEPIGVEPLSLVVRLDHPLTRRSGLRLEDCLGYDWAMQPPGGLLRRTVENYLLARDLMLPARTLSTRSTLFTLALVHESNAIAPLSAAVADFFIGRAALGSRLDRLPVAPDLSVATYGIIRRAGDPLSPAAERILTALRRVVSGRR</sequence>
<dbReference type="PRINTS" id="PR00039">
    <property type="entry name" value="HTHLYSR"/>
</dbReference>
<accession>A0A438AMR1</accession>
<dbReference type="Gene3D" id="1.10.10.10">
    <property type="entry name" value="Winged helix-like DNA-binding domain superfamily/Winged helix DNA-binding domain"/>
    <property type="match status" value="1"/>
</dbReference>